<feature type="chain" id="PRO_5003836323" description="Imelysin-like domain-containing protein" evidence="1">
    <location>
        <begin position="18"/>
        <end position="324"/>
    </location>
</feature>
<keyword evidence="3" id="KW-1185">Reference proteome</keyword>
<evidence type="ECO:0000313" key="2">
    <source>
        <dbReference type="EMBL" id="EJK46612.1"/>
    </source>
</evidence>
<gene>
    <name evidence="2" type="ORF">THAOC_34709</name>
</gene>
<reference evidence="2 3" key="1">
    <citation type="journal article" date="2012" name="Genome Biol.">
        <title>Genome and low-iron response of an oceanic diatom adapted to chronic iron limitation.</title>
        <authorList>
            <person name="Lommer M."/>
            <person name="Specht M."/>
            <person name="Roy A.S."/>
            <person name="Kraemer L."/>
            <person name="Andreson R."/>
            <person name="Gutowska M.A."/>
            <person name="Wolf J."/>
            <person name="Bergner S.V."/>
            <person name="Schilhabel M.B."/>
            <person name="Klostermeier U.C."/>
            <person name="Beiko R.G."/>
            <person name="Rosenstiel P."/>
            <person name="Hippler M."/>
            <person name="Laroche J."/>
        </authorList>
    </citation>
    <scope>NUCLEOTIDE SEQUENCE [LARGE SCALE GENOMIC DNA]</scope>
    <source>
        <strain evidence="2 3">CCMP1005</strain>
    </source>
</reference>
<evidence type="ECO:0008006" key="4">
    <source>
        <dbReference type="Google" id="ProtNLM"/>
    </source>
</evidence>
<organism evidence="2 3">
    <name type="scientific">Thalassiosira oceanica</name>
    <name type="common">Marine diatom</name>
    <dbReference type="NCBI Taxonomy" id="159749"/>
    <lineage>
        <taxon>Eukaryota</taxon>
        <taxon>Sar</taxon>
        <taxon>Stramenopiles</taxon>
        <taxon>Ochrophyta</taxon>
        <taxon>Bacillariophyta</taxon>
        <taxon>Coscinodiscophyceae</taxon>
        <taxon>Thalassiosirophycidae</taxon>
        <taxon>Thalassiosirales</taxon>
        <taxon>Thalassiosiraceae</taxon>
        <taxon>Thalassiosira</taxon>
    </lineage>
</organism>
<dbReference type="Proteomes" id="UP000266841">
    <property type="component" value="Unassembled WGS sequence"/>
</dbReference>
<dbReference type="OrthoDB" id="44258at2759"/>
<sequence>MLSAFATITLLLLNANSYTLRAPVSRRAAFATTATVLLPTSISNDAANAQGQESRDVLIATVKGANEALTSLLENWDTATLQCNYADVPRELLEAKNKDKLLEKASEFALFDKSTSVTSCKRSNRVVRDYIGVTGKGPLFGIEKKLVARDIVDMVGDPDAYFSALESFSTSMSRAASLSYIAGTSDFDSVNNFEQGKDSAESSNLSTCKDAIYDANKYLGEMISLLQQLAFIPPKDWPVRRNKLNKFDILGSKVNESSRPLVIYLALHFVAFSYHVAADSAARASYWVASTIRPKISQHTRFPQSTQRRGHVSMKVIEVQVRSL</sequence>
<accession>K0RIV3</accession>
<feature type="signal peptide" evidence="1">
    <location>
        <begin position="1"/>
        <end position="17"/>
    </location>
</feature>
<proteinExistence type="predicted"/>
<dbReference type="AlphaFoldDB" id="K0RIV3"/>
<keyword evidence="1" id="KW-0732">Signal</keyword>
<dbReference type="EMBL" id="AGNL01047641">
    <property type="protein sequence ID" value="EJK46612.1"/>
    <property type="molecule type" value="Genomic_DNA"/>
</dbReference>
<evidence type="ECO:0000256" key="1">
    <source>
        <dbReference type="SAM" id="SignalP"/>
    </source>
</evidence>
<evidence type="ECO:0000313" key="3">
    <source>
        <dbReference type="Proteomes" id="UP000266841"/>
    </source>
</evidence>
<comment type="caution">
    <text evidence="2">The sequence shown here is derived from an EMBL/GenBank/DDBJ whole genome shotgun (WGS) entry which is preliminary data.</text>
</comment>
<protein>
    <recommendedName>
        <fullName evidence="4">Imelysin-like domain-containing protein</fullName>
    </recommendedName>
</protein>
<dbReference type="eggNOG" id="ENOG502SFJ3">
    <property type="taxonomic scope" value="Eukaryota"/>
</dbReference>
<name>K0RIV3_THAOC</name>